<dbReference type="AlphaFoldDB" id="A0A6J6FEP2"/>
<dbReference type="EMBL" id="CAEZTY010000037">
    <property type="protein sequence ID" value="CAB4587100.1"/>
    <property type="molecule type" value="Genomic_DNA"/>
</dbReference>
<evidence type="ECO:0000313" key="1">
    <source>
        <dbReference type="EMBL" id="CAB4587100.1"/>
    </source>
</evidence>
<reference evidence="1" key="1">
    <citation type="submission" date="2020-05" db="EMBL/GenBank/DDBJ databases">
        <authorList>
            <person name="Chiriac C."/>
            <person name="Salcher M."/>
            <person name="Ghai R."/>
            <person name="Kavagutti S V."/>
        </authorList>
    </citation>
    <scope>NUCLEOTIDE SEQUENCE</scope>
</reference>
<gene>
    <name evidence="1" type="ORF">UFOPK1762_01088</name>
</gene>
<name>A0A6J6FEP2_9ZZZZ</name>
<proteinExistence type="predicted"/>
<organism evidence="1">
    <name type="scientific">freshwater metagenome</name>
    <dbReference type="NCBI Taxonomy" id="449393"/>
    <lineage>
        <taxon>unclassified sequences</taxon>
        <taxon>metagenomes</taxon>
        <taxon>ecological metagenomes</taxon>
    </lineage>
</organism>
<sequence length="47" mass="4806">MVDLDAKSAASIVHGKGGCERSVFDAPMLELAQCLASGPTQLGVIAF</sequence>
<accession>A0A6J6FEP2</accession>
<protein>
    <submittedName>
        <fullName evidence="1">Unannotated protein</fullName>
    </submittedName>
</protein>